<evidence type="ECO:0000256" key="4">
    <source>
        <dbReference type="ARBA" id="ARBA00022272"/>
    </source>
</evidence>
<comment type="caution">
    <text evidence="11">The sequence shown here is derived from an EMBL/GenBank/DDBJ whole genome shotgun (WGS) entry which is preliminary data.</text>
</comment>
<dbReference type="Gene3D" id="3.20.20.70">
    <property type="entry name" value="Aldolase class I"/>
    <property type="match status" value="1"/>
</dbReference>
<reference evidence="12" key="1">
    <citation type="journal article" date="2019" name="Int. J. Syst. Evol. Microbiol.">
        <title>The Global Catalogue of Microorganisms (GCM) 10K type strain sequencing project: providing services to taxonomists for standard genome sequencing and annotation.</title>
        <authorList>
            <consortium name="The Broad Institute Genomics Platform"/>
            <consortium name="The Broad Institute Genome Sequencing Center for Infectious Disease"/>
            <person name="Wu L."/>
            <person name="Ma J."/>
        </authorList>
    </citation>
    <scope>NUCLEOTIDE SEQUENCE [LARGE SCALE GENOMIC DNA]</scope>
    <source>
        <strain evidence="12">CGMCC 4.1437</strain>
    </source>
</reference>
<dbReference type="RefSeq" id="WP_380225974.1">
    <property type="nucleotide sequence ID" value="NZ_JBHSOF010000016.1"/>
</dbReference>
<evidence type="ECO:0000256" key="1">
    <source>
        <dbReference type="ARBA" id="ARBA00001164"/>
    </source>
</evidence>
<evidence type="ECO:0000256" key="8">
    <source>
        <dbReference type="ARBA" id="ARBA00023235"/>
    </source>
</evidence>
<dbReference type="SUPFAM" id="SSF51366">
    <property type="entry name" value="Ribulose-phoshate binding barrel"/>
    <property type="match status" value="1"/>
</dbReference>
<protein>
    <recommendedName>
        <fullName evidence="4 9">N-(5'-phosphoribosyl)anthranilate isomerase</fullName>
        <shortName evidence="9">PRAI</shortName>
        <ecNumber evidence="3 9">5.3.1.24</ecNumber>
    </recommendedName>
</protein>
<dbReference type="PANTHER" id="PTHR42894:SF1">
    <property type="entry name" value="N-(5'-PHOSPHORIBOSYL)ANTHRANILATE ISOMERASE"/>
    <property type="match status" value="1"/>
</dbReference>
<evidence type="ECO:0000313" key="11">
    <source>
        <dbReference type="EMBL" id="MFC5664274.1"/>
    </source>
</evidence>
<comment type="catalytic activity">
    <reaction evidence="1 9">
        <text>N-(5-phospho-beta-D-ribosyl)anthranilate = 1-(2-carboxyphenylamino)-1-deoxy-D-ribulose 5-phosphate</text>
        <dbReference type="Rhea" id="RHEA:21540"/>
        <dbReference type="ChEBI" id="CHEBI:18277"/>
        <dbReference type="ChEBI" id="CHEBI:58613"/>
        <dbReference type="EC" id="5.3.1.24"/>
    </reaction>
</comment>
<name>A0ABW0X561_9ACTN</name>
<comment type="pathway">
    <text evidence="2 9">Amino-acid biosynthesis; L-tryptophan biosynthesis; L-tryptophan from chorismate: step 3/5.</text>
</comment>
<evidence type="ECO:0000256" key="7">
    <source>
        <dbReference type="ARBA" id="ARBA00023141"/>
    </source>
</evidence>
<evidence type="ECO:0000256" key="2">
    <source>
        <dbReference type="ARBA" id="ARBA00004664"/>
    </source>
</evidence>
<dbReference type="InterPro" id="IPR044643">
    <property type="entry name" value="TrpF_fam"/>
</dbReference>
<dbReference type="Proteomes" id="UP001595975">
    <property type="component" value="Unassembled WGS sequence"/>
</dbReference>
<dbReference type="EMBL" id="JBHSOF010000016">
    <property type="protein sequence ID" value="MFC5664274.1"/>
    <property type="molecule type" value="Genomic_DNA"/>
</dbReference>
<keyword evidence="8 9" id="KW-0413">Isomerase</keyword>
<evidence type="ECO:0000256" key="5">
    <source>
        <dbReference type="ARBA" id="ARBA00022605"/>
    </source>
</evidence>
<dbReference type="Pfam" id="PF00697">
    <property type="entry name" value="PRAI"/>
    <property type="match status" value="1"/>
</dbReference>
<evidence type="ECO:0000256" key="6">
    <source>
        <dbReference type="ARBA" id="ARBA00022822"/>
    </source>
</evidence>
<sequence>MFVKICGLSTAEDVAAAVAAGADAVGFVLTESPRRVAPGLVRELVAAVPEEVLTVAVFREEPAEYVRAAVRAAGVRAVQLHGNNPATAFAALSDLGLPLIRATSAATAAGADCGDFGEDLLLLDAPVPGAGEPWDWTELGARPPAGRWLLAGGLSVANVGEAVAVANPWGVDVSSGVEVRRGVKDPALITEFVHAAKSR</sequence>
<evidence type="ECO:0000313" key="12">
    <source>
        <dbReference type="Proteomes" id="UP001595975"/>
    </source>
</evidence>
<dbReference type="HAMAP" id="MF_00135">
    <property type="entry name" value="PRAI"/>
    <property type="match status" value="1"/>
</dbReference>
<dbReference type="PANTHER" id="PTHR42894">
    <property type="entry name" value="N-(5'-PHOSPHORIBOSYL)ANTHRANILATE ISOMERASE"/>
    <property type="match status" value="1"/>
</dbReference>
<comment type="similarity">
    <text evidence="9">Belongs to the TrpF family.</text>
</comment>
<keyword evidence="7 9" id="KW-0057">Aromatic amino acid biosynthesis</keyword>
<organism evidence="11 12">
    <name type="scientific">Kitasatospora misakiensis</name>
    <dbReference type="NCBI Taxonomy" id="67330"/>
    <lineage>
        <taxon>Bacteria</taxon>
        <taxon>Bacillati</taxon>
        <taxon>Actinomycetota</taxon>
        <taxon>Actinomycetes</taxon>
        <taxon>Kitasatosporales</taxon>
        <taxon>Streptomycetaceae</taxon>
        <taxon>Kitasatospora</taxon>
    </lineage>
</organism>
<dbReference type="InterPro" id="IPR013785">
    <property type="entry name" value="Aldolase_TIM"/>
</dbReference>
<gene>
    <name evidence="9" type="primary">trpF</name>
    <name evidence="11" type="ORF">ACFP3U_14925</name>
</gene>
<keyword evidence="5 9" id="KW-0028">Amino-acid biosynthesis</keyword>
<dbReference type="InterPro" id="IPR011060">
    <property type="entry name" value="RibuloseP-bd_barrel"/>
</dbReference>
<keyword evidence="6 9" id="KW-0822">Tryptophan biosynthesis</keyword>
<keyword evidence="12" id="KW-1185">Reference proteome</keyword>
<proteinExistence type="inferred from homology"/>
<dbReference type="CDD" id="cd00405">
    <property type="entry name" value="PRAI"/>
    <property type="match status" value="1"/>
</dbReference>
<dbReference type="EC" id="5.3.1.24" evidence="3 9"/>
<evidence type="ECO:0000256" key="3">
    <source>
        <dbReference type="ARBA" id="ARBA00012572"/>
    </source>
</evidence>
<accession>A0ABW0X561</accession>
<feature type="domain" description="N-(5'phosphoribosyl) anthranilate isomerase (PRAI)" evidence="10">
    <location>
        <begin position="3"/>
        <end position="194"/>
    </location>
</feature>
<evidence type="ECO:0000256" key="9">
    <source>
        <dbReference type="HAMAP-Rule" id="MF_00135"/>
    </source>
</evidence>
<dbReference type="InterPro" id="IPR001240">
    <property type="entry name" value="PRAI_dom"/>
</dbReference>
<evidence type="ECO:0000259" key="10">
    <source>
        <dbReference type="Pfam" id="PF00697"/>
    </source>
</evidence>
<dbReference type="GO" id="GO:0016853">
    <property type="term" value="F:isomerase activity"/>
    <property type="evidence" value="ECO:0007669"/>
    <property type="project" value="UniProtKB-KW"/>
</dbReference>